<feature type="signal peptide" evidence="1">
    <location>
        <begin position="1"/>
        <end position="33"/>
    </location>
</feature>
<gene>
    <name evidence="2" type="ORF">BSTOLATCC_MIC40494</name>
</gene>
<accession>A0AAU9JJA5</accession>
<comment type="caution">
    <text evidence="2">The sequence shown here is derived from an EMBL/GenBank/DDBJ whole genome shotgun (WGS) entry which is preliminary data.</text>
</comment>
<name>A0AAU9JJA5_9CILI</name>
<reference evidence="2" key="1">
    <citation type="submission" date="2021-09" db="EMBL/GenBank/DDBJ databases">
        <authorList>
            <consortium name="AG Swart"/>
            <person name="Singh M."/>
            <person name="Singh A."/>
            <person name="Seah K."/>
            <person name="Emmerich C."/>
        </authorList>
    </citation>
    <scope>NUCLEOTIDE SEQUENCE</scope>
    <source>
        <strain evidence="2">ATCC30299</strain>
    </source>
</reference>
<dbReference type="Proteomes" id="UP001162131">
    <property type="component" value="Unassembled WGS sequence"/>
</dbReference>
<evidence type="ECO:0000256" key="1">
    <source>
        <dbReference type="SAM" id="SignalP"/>
    </source>
</evidence>
<feature type="chain" id="PRO_5043829670" evidence="1">
    <location>
        <begin position="34"/>
        <end position="376"/>
    </location>
</feature>
<evidence type="ECO:0000313" key="3">
    <source>
        <dbReference type="Proteomes" id="UP001162131"/>
    </source>
</evidence>
<keyword evidence="3" id="KW-1185">Reference proteome</keyword>
<keyword evidence="1" id="KW-0732">Signal</keyword>
<evidence type="ECO:0000313" key="2">
    <source>
        <dbReference type="EMBL" id="CAG9326053.1"/>
    </source>
</evidence>
<organism evidence="2 3">
    <name type="scientific">Blepharisma stoltei</name>
    <dbReference type="NCBI Taxonomy" id="1481888"/>
    <lineage>
        <taxon>Eukaryota</taxon>
        <taxon>Sar</taxon>
        <taxon>Alveolata</taxon>
        <taxon>Ciliophora</taxon>
        <taxon>Postciliodesmatophora</taxon>
        <taxon>Heterotrichea</taxon>
        <taxon>Heterotrichida</taxon>
        <taxon>Blepharismidae</taxon>
        <taxon>Blepharisma</taxon>
    </lineage>
</organism>
<sequence>MPAYSRRSFLENYRYLFVSTWILLLTISSALQAYDCYDIICNKAESADTCINVVDSAKTVTINPCTDSKSCPSISKQLSTVTTSWTNENCVPSDPESIECPTNETSVHNGFYCCKNEDCVSGICEGSWCKGKSIGIVCYSDLECESDTYCKGLSFISKTGKCTAAIESDGACAYDDYCGIGYGCNDGKCTQLYSLKVGSTTDDKRFCVTDFEVGGICEYLDVYIGNSKIDSPYKCYIGSTCSYWLNNQLLKYSTSPCHCSGLGNTTGYCGDYIEFTLAYEDFFPKFGYNSSKCSGVDTHTDNIEVLYNCGSISKDAYDYYNNLHGQAMHWAVFQSGAINDCSSSLDLYEPSYTLSSYGKSQFLTISRIFLLIYIIN</sequence>
<dbReference type="AlphaFoldDB" id="A0AAU9JJA5"/>
<proteinExistence type="predicted"/>
<dbReference type="EMBL" id="CAJZBQ010000040">
    <property type="protein sequence ID" value="CAG9326053.1"/>
    <property type="molecule type" value="Genomic_DNA"/>
</dbReference>
<protein>
    <submittedName>
        <fullName evidence="2">Uncharacterized protein</fullName>
    </submittedName>
</protein>